<organism evidence="4">
    <name type="scientific">marine metagenome</name>
    <dbReference type="NCBI Taxonomy" id="408172"/>
    <lineage>
        <taxon>unclassified sequences</taxon>
        <taxon>metagenomes</taxon>
        <taxon>ecological metagenomes</taxon>
    </lineage>
</organism>
<dbReference type="PIRSF" id="PIRSF006078">
    <property type="entry name" value="GlxK"/>
    <property type="match status" value="1"/>
</dbReference>
<dbReference type="InterPro" id="IPR036129">
    <property type="entry name" value="Glycerate_kinase_sf"/>
</dbReference>
<dbReference type="PANTHER" id="PTHR21599:SF0">
    <property type="entry name" value="GLYCERATE KINASE"/>
    <property type="match status" value="1"/>
</dbReference>
<dbReference type="GO" id="GO:0031388">
    <property type="term" value="P:organic acid phosphorylation"/>
    <property type="evidence" value="ECO:0007669"/>
    <property type="project" value="InterPro"/>
</dbReference>
<dbReference type="InterPro" id="IPR018193">
    <property type="entry name" value="Glyc_kinase_flavodox-like_fold"/>
</dbReference>
<dbReference type="EMBL" id="UINC01052109">
    <property type="protein sequence ID" value="SVB67049.1"/>
    <property type="molecule type" value="Genomic_DNA"/>
</dbReference>
<evidence type="ECO:0000256" key="1">
    <source>
        <dbReference type="ARBA" id="ARBA00006284"/>
    </source>
</evidence>
<evidence type="ECO:0000256" key="2">
    <source>
        <dbReference type="ARBA" id="ARBA00022679"/>
    </source>
</evidence>
<keyword evidence="2" id="KW-0808">Transferase</keyword>
<dbReference type="SUPFAM" id="SSF110738">
    <property type="entry name" value="Glycerate kinase I"/>
    <property type="match status" value="1"/>
</dbReference>
<comment type="similarity">
    <text evidence="1">Belongs to the glycerate kinase type-1 family.</text>
</comment>
<keyword evidence="3" id="KW-0418">Kinase</keyword>
<reference evidence="4" key="1">
    <citation type="submission" date="2018-05" db="EMBL/GenBank/DDBJ databases">
        <authorList>
            <person name="Lanie J.A."/>
            <person name="Ng W.-L."/>
            <person name="Kazmierczak K.M."/>
            <person name="Andrzejewski T.M."/>
            <person name="Davidsen T.M."/>
            <person name="Wayne K.J."/>
            <person name="Tettelin H."/>
            <person name="Glass J.I."/>
            <person name="Rusch D."/>
            <person name="Podicherti R."/>
            <person name="Tsui H.-C.T."/>
            <person name="Winkler M.E."/>
        </authorList>
    </citation>
    <scope>NUCLEOTIDE SEQUENCE</scope>
</reference>
<dbReference type="PANTHER" id="PTHR21599">
    <property type="entry name" value="GLYCERATE KINASE"/>
    <property type="match status" value="1"/>
</dbReference>
<proteinExistence type="inferred from homology"/>
<sequence length="330" mass="34389">MRVLAAPDKFRGSLTALEVANAINKAVNRSGGIPTGAPMADGGEGTLEVLGGPNRTTTVTGPSGEPVEAEWRLVDKTAVIEVARVSGLTLAGGPETNNPLEATTKGTGELIRRALEQGAKRIIVGLGGSASTDGGLGALKAMGSLARYKGVELIAACDVRTDFLSSADSFAAQKGATSTQIRFLNRRLQRLVQIYEEEYKVSVEEIPGGGAAGGLAGGLLVAGAKLVDGFDFIAQEICLDEMIIKSDMVITGEGHLDKTSFEGKVVSGVCRYAEAASVPVFVIAGAISTEVAGRVDCVSLVETFGEERAFSETELCIERLVTERIELLSQ</sequence>
<dbReference type="Gene3D" id="3.40.50.10350">
    <property type="entry name" value="Glycerate kinase, domain 1"/>
    <property type="match status" value="1"/>
</dbReference>
<dbReference type="Gene3D" id="3.90.1510.10">
    <property type="entry name" value="Glycerate kinase, domain 2"/>
    <property type="match status" value="1"/>
</dbReference>
<dbReference type="InterPro" id="IPR004381">
    <property type="entry name" value="Glycerate_kinase"/>
</dbReference>
<protein>
    <recommendedName>
        <fullName evidence="5">Glycerate kinase</fullName>
    </recommendedName>
</protein>
<dbReference type="InterPro" id="IPR018197">
    <property type="entry name" value="Glycerate_kinase_RE-like"/>
</dbReference>
<name>A0A382FWP1_9ZZZZ</name>
<evidence type="ECO:0008006" key="5">
    <source>
        <dbReference type="Google" id="ProtNLM"/>
    </source>
</evidence>
<dbReference type="AlphaFoldDB" id="A0A382FWP1"/>
<accession>A0A382FWP1</accession>
<dbReference type="GO" id="GO:0008887">
    <property type="term" value="F:glycerate kinase activity"/>
    <property type="evidence" value="ECO:0007669"/>
    <property type="project" value="InterPro"/>
</dbReference>
<evidence type="ECO:0000313" key="4">
    <source>
        <dbReference type="EMBL" id="SVB67049.1"/>
    </source>
</evidence>
<evidence type="ECO:0000256" key="3">
    <source>
        <dbReference type="ARBA" id="ARBA00022777"/>
    </source>
</evidence>
<gene>
    <name evidence="4" type="ORF">METZ01_LOCUS219903</name>
</gene>
<dbReference type="Pfam" id="PF02595">
    <property type="entry name" value="Gly_kinase"/>
    <property type="match status" value="2"/>
</dbReference>